<keyword evidence="17" id="KW-0464">Manganese</keyword>
<feature type="domain" description="ATP-dependent DNA ligase family profile" evidence="22">
    <location>
        <begin position="334"/>
        <end position="416"/>
    </location>
</feature>
<comment type="caution">
    <text evidence="23">The sequence shown here is derived from an EMBL/GenBank/DDBJ whole genome shotgun (WGS) entry which is preliminary data.</text>
</comment>
<dbReference type="Proteomes" id="UP000182229">
    <property type="component" value="Unassembled WGS sequence"/>
</dbReference>
<feature type="compositionally biased region" description="Polar residues" evidence="21">
    <location>
        <begin position="1"/>
        <end position="10"/>
    </location>
</feature>
<dbReference type="GO" id="GO:0006281">
    <property type="term" value="P:DNA repair"/>
    <property type="evidence" value="ECO:0007669"/>
    <property type="project" value="UniProtKB-KW"/>
</dbReference>
<evidence type="ECO:0000256" key="5">
    <source>
        <dbReference type="ARBA" id="ARBA00022695"/>
    </source>
</evidence>
<reference evidence="24" key="1">
    <citation type="submission" date="2016-11" db="EMBL/GenBank/DDBJ databases">
        <authorList>
            <person name="Shukria A."/>
            <person name="Stevens D.C."/>
        </authorList>
    </citation>
    <scope>NUCLEOTIDE SEQUENCE [LARGE SCALE GENOMIC DNA]</scope>
    <source>
        <strain evidence="24">Cbfe23</strain>
    </source>
</reference>
<dbReference type="NCBIfam" id="TIGR02776">
    <property type="entry name" value="NHEJ_ligase_prk"/>
    <property type="match status" value="1"/>
</dbReference>
<keyword evidence="13" id="KW-0239">DNA-directed DNA polymerase</keyword>
<organism evidence="23 24">
    <name type="scientific">Cystobacter ferrugineus</name>
    <dbReference type="NCBI Taxonomy" id="83449"/>
    <lineage>
        <taxon>Bacteria</taxon>
        <taxon>Pseudomonadati</taxon>
        <taxon>Myxococcota</taxon>
        <taxon>Myxococcia</taxon>
        <taxon>Myxococcales</taxon>
        <taxon>Cystobacterineae</taxon>
        <taxon>Archangiaceae</taxon>
        <taxon>Cystobacter</taxon>
    </lineage>
</organism>
<evidence type="ECO:0000256" key="3">
    <source>
        <dbReference type="ARBA" id="ARBA00022598"/>
    </source>
</evidence>
<keyword evidence="4" id="KW-0808">Transferase</keyword>
<dbReference type="Pfam" id="PF01068">
    <property type="entry name" value="DNA_ligase_A_M"/>
    <property type="match status" value="1"/>
</dbReference>
<gene>
    <name evidence="23" type="ORF">BON30_44385</name>
</gene>
<dbReference type="PANTHER" id="PTHR42705:SF2">
    <property type="entry name" value="BIFUNCTIONAL NON-HOMOLOGOUS END JOINING PROTEIN LIGD"/>
    <property type="match status" value="1"/>
</dbReference>
<sequence>MATPRRSTPSARKRLGTYGEKRDFSLTSEPGPEVEASLSGGAPIFVVHKHDATRLHYDLRLEIDGVLVSWAIPKGPSYDPAEKRLAVQTEDHPLAYATFEGRIPDGAYGAGDSLLWESGTFDTVPPGRASEQLAKGRLHVVLHGSKLQGEWHLIRTRPMGKKAQWLCFKAKDGTERPGYDVTEAHPESVKSGQRVTHGPVRRTRRTAPARPVRASRSTRAKKAPVAPALSPVALLEKVGAPMLATLAQVESTDQGEWLYEVKYDGFRALAAFGEGEVALHSRGGKDLSARFPDIVRALGALGGHEAVVDGEIVALDDKGRSRFQLLGKGAEERFVIFDVLWLDGEDLRPLPLEERRERLERLLARVKTPLRIAERVEGSARQALALARRRGWEGVMAKRVGTPYSPGRGETWLKLKVQANQEVAIVGFTPMANERPELGSLLVAVREGNAWRYAGKVGTGYTTKVRRELRALLSRDEVKKPPVQDAPRVRDALHHEDAIWVKPRHVAQVAFTEWTEDGRLRHPSFQGLRADKRPEECVRERPIERPARRGPHRQTGRKSRPGARSAGRSAVSRKEAPTVKEAAPAKKMVAATAKKGAAPALVGLTHGDRVLFPEPGYTKADVYRYFQDVAPFMVPALAGRPLTLQQWPQGVKAPGFFRQGVEHVPEGLTTVRITHETRELSHVVVDRPESLLWLANQSALTLHMWSSRVPHLEQPDWVVFDLDPGPGGTFEDLIELATGLRRYLDRLELVSVPKTSGKRGLHVLVPLSPGHTYEQVRAFAHETFAALSEEYPELATTERSKSRRQGRLYLDADQNAWGKTVVAPYSPRALPHAPVSTPLAWSEVTRRLDPSRFTLGTLRKRLDKVGDLFSPALKGRQSLPNR</sequence>
<feature type="compositionally biased region" description="Basic residues" evidence="21">
    <location>
        <begin position="548"/>
        <end position="561"/>
    </location>
</feature>
<evidence type="ECO:0000256" key="20">
    <source>
        <dbReference type="ARBA" id="ARBA00034003"/>
    </source>
</evidence>
<dbReference type="Gene3D" id="3.90.920.10">
    <property type="entry name" value="DNA primase, PRIM domain"/>
    <property type="match status" value="1"/>
</dbReference>
<keyword evidence="24" id="KW-1185">Reference proteome</keyword>
<keyword evidence="14" id="KW-0238">DNA-binding</keyword>
<evidence type="ECO:0000256" key="14">
    <source>
        <dbReference type="ARBA" id="ARBA00023125"/>
    </source>
</evidence>
<keyword evidence="15" id="KW-0233">DNA recombination</keyword>
<evidence type="ECO:0000256" key="13">
    <source>
        <dbReference type="ARBA" id="ARBA00022932"/>
    </source>
</evidence>
<evidence type="ECO:0000256" key="19">
    <source>
        <dbReference type="ARBA" id="ARBA00029943"/>
    </source>
</evidence>
<dbReference type="InterPro" id="IPR012340">
    <property type="entry name" value="NA-bd_OB-fold"/>
</dbReference>
<keyword evidence="3 23" id="KW-0436">Ligase</keyword>
<accession>A0A1L9AWH4</accession>
<evidence type="ECO:0000256" key="11">
    <source>
        <dbReference type="ARBA" id="ARBA00022839"/>
    </source>
</evidence>
<feature type="compositionally biased region" description="Basic and acidic residues" evidence="21">
    <location>
        <begin position="529"/>
        <end position="547"/>
    </location>
</feature>
<dbReference type="Pfam" id="PF13298">
    <property type="entry name" value="LigD_N"/>
    <property type="match status" value="1"/>
</dbReference>
<keyword evidence="9" id="KW-0227">DNA damage</keyword>
<keyword evidence="12" id="KW-0067">ATP-binding</keyword>
<dbReference type="NCBIfam" id="TIGR02779">
    <property type="entry name" value="NHEJ_ligase_lig"/>
    <property type="match status" value="1"/>
</dbReference>
<evidence type="ECO:0000256" key="6">
    <source>
        <dbReference type="ARBA" id="ARBA00022722"/>
    </source>
</evidence>
<dbReference type="InterPro" id="IPR012310">
    <property type="entry name" value="DNA_ligase_ATP-dep_cent"/>
</dbReference>
<dbReference type="GO" id="GO:0046872">
    <property type="term" value="F:metal ion binding"/>
    <property type="evidence" value="ECO:0007669"/>
    <property type="project" value="UniProtKB-KW"/>
</dbReference>
<dbReference type="InterPro" id="IPR052171">
    <property type="entry name" value="NHEJ_LigD"/>
</dbReference>
<keyword evidence="7" id="KW-0479">Metal-binding</keyword>
<dbReference type="CDD" id="cd07971">
    <property type="entry name" value="OBF_DNA_ligase_LigD"/>
    <property type="match status" value="1"/>
</dbReference>
<keyword evidence="10" id="KW-0378">Hydrolase</keyword>
<evidence type="ECO:0000313" key="23">
    <source>
        <dbReference type="EMBL" id="OJH34346.1"/>
    </source>
</evidence>
<evidence type="ECO:0000256" key="12">
    <source>
        <dbReference type="ARBA" id="ARBA00022840"/>
    </source>
</evidence>
<evidence type="ECO:0000256" key="18">
    <source>
        <dbReference type="ARBA" id="ARBA00023268"/>
    </source>
</evidence>
<dbReference type="NCBIfam" id="TIGR02777">
    <property type="entry name" value="LigD_PE_dom"/>
    <property type="match status" value="1"/>
</dbReference>
<name>A0A1L9AWH4_9BACT</name>
<evidence type="ECO:0000256" key="8">
    <source>
        <dbReference type="ARBA" id="ARBA00022741"/>
    </source>
</evidence>
<protein>
    <recommendedName>
        <fullName evidence="2">DNA ligase (ATP)</fullName>
        <ecNumber evidence="2">6.5.1.1</ecNumber>
    </recommendedName>
    <alternativeName>
        <fullName evidence="19">NHEJ DNA polymerase</fullName>
    </alternativeName>
</protein>
<dbReference type="OrthoDB" id="9802472at2"/>
<feature type="region of interest" description="Disordered" evidence="21">
    <location>
        <begin position="180"/>
        <end position="223"/>
    </location>
</feature>
<dbReference type="CDD" id="cd07906">
    <property type="entry name" value="Adenylation_DNA_ligase_LigD_LigC"/>
    <property type="match status" value="1"/>
</dbReference>
<dbReference type="Gene3D" id="3.30.1490.70">
    <property type="match status" value="1"/>
</dbReference>
<evidence type="ECO:0000259" key="22">
    <source>
        <dbReference type="PROSITE" id="PS50160"/>
    </source>
</evidence>
<dbReference type="InterPro" id="IPR014146">
    <property type="entry name" value="LigD_ligase_dom"/>
</dbReference>
<evidence type="ECO:0000256" key="16">
    <source>
        <dbReference type="ARBA" id="ARBA00023204"/>
    </source>
</evidence>
<dbReference type="STRING" id="83449.BON30_44385"/>
<dbReference type="Pfam" id="PF04679">
    <property type="entry name" value="DNA_ligase_A_C"/>
    <property type="match status" value="1"/>
</dbReference>
<dbReference type="InterPro" id="IPR014143">
    <property type="entry name" value="NHEJ_ligase_prk"/>
</dbReference>
<dbReference type="InterPro" id="IPR014144">
    <property type="entry name" value="LigD_PE_domain"/>
</dbReference>
<dbReference type="InterPro" id="IPR016059">
    <property type="entry name" value="DNA_ligase_ATP-dep_CS"/>
</dbReference>
<evidence type="ECO:0000256" key="9">
    <source>
        <dbReference type="ARBA" id="ARBA00022763"/>
    </source>
</evidence>
<dbReference type="Gene3D" id="3.30.470.30">
    <property type="entry name" value="DNA ligase/mRNA capping enzyme"/>
    <property type="match status" value="1"/>
</dbReference>
<keyword evidence="11" id="KW-0269">Exonuclease</keyword>
<dbReference type="EC" id="6.5.1.1" evidence="2"/>
<dbReference type="PROSITE" id="PS00697">
    <property type="entry name" value="DNA_LIGASE_A1"/>
    <property type="match status" value="1"/>
</dbReference>
<dbReference type="GO" id="GO:0006310">
    <property type="term" value="P:DNA recombination"/>
    <property type="evidence" value="ECO:0007669"/>
    <property type="project" value="UniProtKB-KW"/>
</dbReference>
<dbReference type="Pfam" id="PF21686">
    <property type="entry name" value="LigD_Prim-Pol"/>
    <property type="match status" value="1"/>
</dbReference>
<dbReference type="GO" id="GO:0004527">
    <property type="term" value="F:exonuclease activity"/>
    <property type="evidence" value="ECO:0007669"/>
    <property type="project" value="UniProtKB-KW"/>
</dbReference>
<reference evidence="23 24" key="2">
    <citation type="submission" date="2016-12" db="EMBL/GenBank/DDBJ databases">
        <title>Draft Genome Sequence of Cystobacter ferrugineus Strain Cbfe23.</title>
        <authorList>
            <person name="Akbar S."/>
            <person name="Dowd S.E."/>
            <person name="Stevens D.C."/>
        </authorList>
    </citation>
    <scope>NUCLEOTIDE SEQUENCE [LARGE SCALE GENOMIC DNA]</scope>
    <source>
        <strain evidence="23 24">Cbfe23</strain>
    </source>
</reference>
<dbReference type="PANTHER" id="PTHR42705">
    <property type="entry name" value="BIFUNCTIONAL NON-HOMOLOGOUS END JOINING PROTEIN LIGD"/>
    <property type="match status" value="1"/>
</dbReference>
<keyword evidence="16" id="KW-0234">DNA repair</keyword>
<dbReference type="SUPFAM" id="SSF56091">
    <property type="entry name" value="DNA ligase/mRNA capping enzyme, catalytic domain"/>
    <property type="match status" value="1"/>
</dbReference>
<dbReference type="EMBL" id="MPIN01000020">
    <property type="protein sequence ID" value="OJH34346.1"/>
    <property type="molecule type" value="Genomic_DNA"/>
</dbReference>
<feature type="region of interest" description="Disordered" evidence="21">
    <location>
        <begin position="525"/>
        <end position="585"/>
    </location>
</feature>
<dbReference type="GO" id="GO:0003910">
    <property type="term" value="F:DNA ligase (ATP) activity"/>
    <property type="evidence" value="ECO:0007669"/>
    <property type="project" value="UniProtKB-EC"/>
</dbReference>
<evidence type="ECO:0000256" key="17">
    <source>
        <dbReference type="ARBA" id="ARBA00023211"/>
    </source>
</evidence>
<keyword evidence="6" id="KW-0540">Nuclease</keyword>
<comment type="catalytic activity">
    <reaction evidence="20">
        <text>ATP + (deoxyribonucleotide)n-3'-hydroxyl + 5'-phospho-(deoxyribonucleotide)m = (deoxyribonucleotide)n+m + AMP + diphosphate.</text>
        <dbReference type="EC" id="6.5.1.1"/>
    </reaction>
</comment>
<dbReference type="PROSITE" id="PS50160">
    <property type="entry name" value="DNA_LIGASE_A3"/>
    <property type="match status" value="1"/>
</dbReference>
<evidence type="ECO:0000256" key="21">
    <source>
        <dbReference type="SAM" id="MobiDB-lite"/>
    </source>
</evidence>
<dbReference type="GO" id="GO:0003677">
    <property type="term" value="F:DNA binding"/>
    <property type="evidence" value="ECO:0007669"/>
    <property type="project" value="UniProtKB-KW"/>
</dbReference>
<dbReference type="NCBIfam" id="TIGR02778">
    <property type="entry name" value="ligD_pol"/>
    <property type="match status" value="1"/>
</dbReference>
<dbReference type="GO" id="GO:0005524">
    <property type="term" value="F:ATP binding"/>
    <property type="evidence" value="ECO:0007669"/>
    <property type="project" value="UniProtKB-KW"/>
</dbReference>
<evidence type="ECO:0000256" key="2">
    <source>
        <dbReference type="ARBA" id="ARBA00012727"/>
    </source>
</evidence>
<evidence type="ECO:0000313" key="24">
    <source>
        <dbReference type="Proteomes" id="UP000182229"/>
    </source>
</evidence>
<dbReference type="SUPFAM" id="SSF50249">
    <property type="entry name" value="Nucleic acid-binding proteins"/>
    <property type="match status" value="1"/>
</dbReference>
<feature type="region of interest" description="Disordered" evidence="21">
    <location>
        <begin position="1"/>
        <end position="34"/>
    </location>
</feature>
<evidence type="ECO:0000256" key="15">
    <source>
        <dbReference type="ARBA" id="ARBA00023172"/>
    </source>
</evidence>
<keyword evidence="5" id="KW-0548">Nucleotidyltransferase</keyword>
<evidence type="ECO:0000256" key="4">
    <source>
        <dbReference type="ARBA" id="ARBA00022679"/>
    </source>
</evidence>
<keyword evidence="18" id="KW-0511">Multifunctional enzyme</keyword>
<dbReference type="InterPro" id="IPR014145">
    <property type="entry name" value="LigD_pol_dom"/>
</dbReference>
<evidence type="ECO:0000256" key="10">
    <source>
        <dbReference type="ARBA" id="ARBA00022801"/>
    </source>
</evidence>
<keyword evidence="8" id="KW-0547">Nucleotide-binding</keyword>
<dbReference type="GO" id="GO:0003887">
    <property type="term" value="F:DNA-directed DNA polymerase activity"/>
    <property type="evidence" value="ECO:0007669"/>
    <property type="project" value="UniProtKB-KW"/>
</dbReference>
<evidence type="ECO:0000256" key="1">
    <source>
        <dbReference type="ARBA" id="ARBA00001936"/>
    </source>
</evidence>
<comment type="cofactor">
    <cofactor evidence="1">
        <name>Mn(2+)</name>
        <dbReference type="ChEBI" id="CHEBI:29035"/>
    </cofactor>
</comment>
<proteinExistence type="predicted"/>
<evidence type="ECO:0000256" key="7">
    <source>
        <dbReference type="ARBA" id="ARBA00022723"/>
    </source>
</evidence>
<dbReference type="AlphaFoldDB" id="A0A1L9AWH4"/>
<dbReference type="InterPro" id="IPR012309">
    <property type="entry name" value="DNA_ligase_ATP-dep_C"/>
</dbReference>
<dbReference type="Gene3D" id="2.40.50.140">
    <property type="entry name" value="Nucleic acid-binding proteins"/>
    <property type="match status" value="1"/>
</dbReference>